<gene>
    <name evidence="11" type="ORF">J0S82_017253</name>
</gene>
<dbReference type="InterPro" id="IPR036236">
    <property type="entry name" value="Znf_C2H2_sf"/>
</dbReference>
<feature type="non-terminal residue" evidence="11">
    <location>
        <position position="651"/>
    </location>
</feature>
<dbReference type="InterPro" id="IPR013087">
    <property type="entry name" value="Znf_C2H2_type"/>
</dbReference>
<evidence type="ECO:0000259" key="10">
    <source>
        <dbReference type="PROSITE" id="PS50157"/>
    </source>
</evidence>
<organism evidence="11 12">
    <name type="scientific">Galemys pyrenaicus</name>
    <name type="common">Iberian desman</name>
    <name type="synonym">Pyrenean desman</name>
    <dbReference type="NCBI Taxonomy" id="202257"/>
    <lineage>
        <taxon>Eukaryota</taxon>
        <taxon>Metazoa</taxon>
        <taxon>Chordata</taxon>
        <taxon>Craniata</taxon>
        <taxon>Vertebrata</taxon>
        <taxon>Euteleostomi</taxon>
        <taxon>Mammalia</taxon>
        <taxon>Eutheria</taxon>
        <taxon>Laurasiatheria</taxon>
        <taxon>Eulipotyphla</taxon>
        <taxon>Talpidae</taxon>
        <taxon>Galemys</taxon>
    </lineage>
</organism>
<evidence type="ECO:0000256" key="2">
    <source>
        <dbReference type="ARBA" id="ARBA00022723"/>
    </source>
</evidence>
<dbReference type="PROSITE" id="PS00028">
    <property type="entry name" value="ZINC_FINGER_C2H2_1"/>
    <property type="match status" value="1"/>
</dbReference>
<keyword evidence="4 9" id="KW-0863">Zinc-finger</keyword>
<evidence type="ECO:0000313" key="11">
    <source>
        <dbReference type="EMBL" id="KAG8505813.1"/>
    </source>
</evidence>
<accession>A0A8J5ZR21</accession>
<feature type="non-terminal residue" evidence="11">
    <location>
        <position position="1"/>
    </location>
</feature>
<dbReference type="GO" id="GO:0008270">
    <property type="term" value="F:zinc ion binding"/>
    <property type="evidence" value="ECO:0007669"/>
    <property type="project" value="UniProtKB-KW"/>
</dbReference>
<keyword evidence="6" id="KW-0805">Transcription regulation</keyword>
<dbReference type="PANTHER" id="PTHR14947:SF24">
    <property type="entry name" value="ZINC FINGER PROTEIN 781-RELATED"/>
    <property type="match status" value="1"/>
</dbReference>
<keyword evidence="12" id="KW-1185">Reference proteome</keyword>
<reference evidence="11" key="1">
    <citation type="journal article" date="2021" name="Evol. Appl.">
        <title>The genome of the Pyrenean desman and the effects of bottlenecks and inbreeding on the genomic landscape of an endangered species.</title>
        <authorList>
            <person name="Escoda L."/>
            <person name="Castresana J."/>
        </authorList>
    </citation>
    <scope>NUCLEOTIDE SEQUENCE</scope>
    <source>
        <strain evidence="11">IBE-C5619</strain>
    </source>
</reference>
<comment type="similarity">
    <text evidence="1">Belongs to the krueppel C2H2-type zinc-finger protein family.</text>
</comment>
<dbReference type="AlphaFoldDB" id="A0A8J5ZR21"/>
<sequence length="651" mass="74122">ADGPEMRRTVPSQGRVLLQDVAVNSTWERWQNLDEHIRELIQGRNPMNVKSVETRDTYSYKLVLNMHQRTHTGETMSVEIVERLSITNQTSIINRKFTKEIRPMNVIWIEKFSPDNQPSLTITSYTLERNSEYREFLTVHQTHHTGGKPSRCQGCGNLFPVSSSTLYIREVTLERSPTNVESVGKCSPRSQLVAHQRTHTGEKPYGCLECGKTFSISQHSISMTKCALEGNPMNVKSVGKPSPINQPSMCIKGLTQEKPYGCQDCRNTFSHESDLYKHQRTHTGKACQKCRKFFTRKSALTITSYTLERNPTNIKSVEKHFPDITLEENLINVKTMGKLSSKSVHIVHQRSHTGEKPSECQECGKMSSQKSVGCPPCTSEKSHWRETLQKPSTWEGFFPVSHPLLSMTKSTLKRKSMSVKSGRNFLHRAGFLFHQKTKALCPMNVNSVGKHSHQHHPSKIIREVTLERNPMNVESVGRLSTTRQASSNIKLLTEEPYDCHECVKAFSGCQFLFNIRGFTQERNFMNVNSFGRPSLMSQPGHQHRMHRMSSLYIREFTLEKNLMNSKSLGRHFPVSQPSISMTKCALERNPMSDKTVVKLDPGNQTSPYILDVTLYVNSMNVKNIGKLSPGNQASLYIREFSNERIPMNVKN</sequence>
<evidence type="ECO:0000256" key="9">
    <source>
        <dbReference type="PROSITE-ProRule" id="PRU00042"/>
    </source>
</evidence>
<protein>
    <submittedName>
        <fullName evidence="11">Zinc finger protein 844</fullName>
    </submittedName>
</protein>
<keyword evidence="7" id="KW-0804">Transcription</keyword>
<dbReference type="FunFam" id="3.30.160.60:FF:002343">
    <property type="entry name" value="Zinc finger protein 33A"/>
    <property type="match status" value="1"/>
</dbReference>
<comment type="caution">
    <text evidence="11">The sequence shown here is derived from an EMBL/GenBank/DDBJ whole genome shotgun (WGS) entry which is preliminary data.</text>
</comment>
<keyword evidence="3" id="KW-0677">Repeat</keyword>
<evidence type="ECO:0000313" key="12">
    <source>
        <dbReference type="Proteomes" id="UP000700334"/>
    </source>
</evidence>
<dbReference type="EMBL" id="JAGFMF010012220">
    <property type="protein sequence ID" value="KAG8505813.1"/>
    <property type="molecule type" value="Genomic_DNA"/>
</dbReference>
<dbReference type="PANTHER" id="PTHR14947">
    <property type="entry name" value="ZINC FINGER PROTEIN"/>
    <property type="match status" value="1"/>
</dbReference>
<evidence type="ECO:0000256" key="3">
    <source>
        <dbReference type="ARBA" id="ARBA00022737"/>
    </source>
</evidence>
<dbReference type="SUPFAM" id="SSF57667">
    <property type="entry name" value="beta-beta-alpha zinc fingers"/>
    <property type="match status" value="3"/>
</dbReference>
<dbReference type="PROSITE" id="PS50157">
    <property type="entry name" value="ZINC_FINGER_C2H2_2"/>
    <property type="match status" value="1"/>
</dbReference>
<keyword evidence="8" id="KW-0539">Nucleus</keyword>
<name>A0A8J5ZR21_GALPY</name>
<dbReference type="FunFam" id="3.30.160.60:FF:000464">
    <property type="entry name" value="Zinc finger and SCAN domain containing 25"/>
    <property type="match status" value="1"/>
</dbReference>
<evidence type="ECO:0000256" key="8">
    <source>
        <dbReference type="ARBA" id="ARBA00023242"/>
    </source>
</evidence>
<keyword evidence="2" id="KW-0479">Metal-binding</keyword>
<proteinExistence type="inferred from homology"/>
<evidence type="ECO:0000256" key="7">
    <source>
        <dbReference type="ARBA" id="ARBA00023163"/>
    </source>
</evidence>
<dbReference type="InterPro" id="IPR039938">
    <property type="entry name" value="Sp4-like"/>
</dbReference>
<evidence type="ECO:0000256" key="4">
    <source>
        <dbReference type="ARBA" id="ARBA00022771"/>
    </source>
</evidence>
<evidence type="ECO:0000256" key="5">
    <source>
        <dbReference type="ARBA" id="ARBA00022833"/>
    </source>
</evidence>
<evidence type="ECO:0000256" key="6">
    <source>
        <dbReference type="ARBA" id="ARBA00023015"/>
    </source>
</evidence>
<dbReference type="Proteomes" id="UP000700334">
    <property type="component" value="Unassembled WGS sequence"/>
</dbReference>
<evidence type="ECO:0000256" key="1">
    <source>
        <dbReference type="ARBA" id="ARBA00006991"/>
    </source>
</evidence>
<feature type="domain" description="C2H2-type" evidence="10">
    <location>
        <begin position="260"/>
        <end position="287"/>
    </location>
</feature>
<keyword evidence="5" id="KW-0862">Zinc</keyword>
<dbReference type="Gene3D" id="3.30.160.60">
    <property type="entry name" value="Classic Zinc Finger"/>
    <property type="match status" value="4"/>
</dbReference>